<keyword evidence="6 7" id="KW-0472">Membrane</keyword>
<dbReference type="Pfam" id="PF00902">
    <property type="entry name" value="TatC"/>
    <property type="match status" value="1"/>
</dbReference>
<feature type="transmembrane region" description="Helical" evidence="7">
    <location>
        <begin position="197"/>
        <end position="223"/>
    </location>
</feature>
<dbReference type="PANTHER" id="PTHR30371">
    <property type="entry name" value="SEC-INDEPENDENT PROTEIN TRANSLOCASE PROTEIN TATC"/>
    <property type="match status" value="1"/>
</dbReference>
<keyword evidence="7" id="KW-1003">Cell membrane</keyword>
<comment type="caution">
    <text evidence="9">The sequence shown here is derived from an EMBL/GenBank/DDBJ whole genome shotgun (WGS) entry which is preliminary data.</text>
</comment>
<reference evidence="9 10" key="2">
    <citation type="submission" date="2022-06" db="EMBL/GenBank/DDBJ databases">
        <title>Genomic Encyclopedia of Type Strains, Phase I: the one thousand microbial genomes (KMG-I) project.</title>
        <authorList>
            <person name="Kyrpides N."/>
        </authorList>
    </citation>
    <scope>NUCLEOTIDE SEQUENCE [LARGE SCALE GENOMIC DNA]</scope>
    <source>
        <strain evidence="9 10">DSM 43889</strain>
    </source>
</reference>
<dbReference type="PROSITE" id="PS01218">
    <property type="entry name" value="TATC"/>
    <property type="match status" value="1"/>
</dbReference>
<feature type="compositionally biased region" description="Basic and acidic residues" evidence="8">
    <location>
        <begin position="315"/>
        <end position="328"/>
    </location>
</feature>
<evidence type="ECO:0000256" key="7">
    <source>
        <dbReference type="HAMAP-Rule" id="MF_00902"/>
    </source>
</evidence>
<comment type="subunit">
    <text evidence="7">The Tat system comprises two distinct complexes: a TatABC complex, containing multiple copies of TatA, TatB and TatC subunits, and a separate TatA complex, containing only TatA subunits. Substrates initially bind to the TatABC complex, which probably triggers association of the separate TatA complex to form the active translocon.</text>
</comment>
<name>A0ABT1JP63_ACTCY</name>
<comment type="similarity">
    <text evidence="7">Belongs to the TatC family.</text>
</comment>
<reference evidence="9 10" key="1">
    <citation type="submission" date="2013-07" db="EMBL/GenBank/DDBJ databases">
        <authorList>
            <consortium name="DOE Joint Genome Institute"/>
            <person name="Reeve W."/>
            <person name="Huntemann M."/>
            <person name="Han J."/>
            <person name="Chen A."/>
            <person name="Kyrpides N."/>
            <person name="Mavromatis K."/>
            <person name="Markowitz V."/>
            <person name="Palaniappan K."/>
            <person name="Ivanova N."/>
            <person name="Schaumberg A."/>
            <person name="Pati A."/>
            <person name="Liolios K."/>
            <person name="Nordberg H.P."/>
            <person name="Cantor M.N."/>
            <person name="Hua S.X."/>
            <person name="Woyke T."/>
        </authorList>
    </citation>
    <scope>NUCLEOTIDE SEQUENCE [LARGE SCALE GENOMIC DNA]</scope>
    <source>
        <strain evidence="9 10">DSM 43889</strain>
    </source>
</reference>
<protein>
    <recommendedName>
        <fullName evidence="7">Sec-independent protein translocase protein TatC</fullName>
    </recommendedName>
</protein>
<keyword evidence="3 7" id="KW-0653">Protein transport</keyword>
<evidence type="ECO:0000256" key="3">
    <source>
        <dbReference type="ARBA" id="ARBA00022927"/>
    </source>
</evidence>
<sequence length="328" mass="36380">MVRGLKALRLVKTLSRFRRRGIGRRWGRRANPDGTMPLMEHLYELRYRLTVAFAALVVTTVLGFLWFTNSVWVLPSLGELLTAPYCALPTEIRFEPNDGQCQLMQTAPFEVFMLQLKVAFAAGLVLGSPIWLYQIWAFITPGLYARERKFAGLFVGFASVLFAVGAVLAYNVAPQGLRFMTSFGGDQFFTSLTGGEYISFVLLLLMIFGISFELPLLVVMLNFAGVLPFAKIKSWWRGITFSLFCFAALVTPGQDPVSMVVLAIALCLLFGAASQIAWLHDRRKAKKLAAAGLAGGDLDEPSRLDLTPSGPEQATDSKEIRRDYDDVT</sequence>
<evidence type="ECO:0000256" key="4">
    <source>
        <dbReference type="ARBA" id="ARBA00022989"/>
    </source>
</evidence>
<evidence type="ECO:0000256" key="2">
    <source>
        <dbReference type="ARBA" id="ARBA00022692"/>
    </source>
</evidence>
<keyword evidence="2 7" id="KW-0812">Transmembrane</keyword>
<dbReference type="InterPro" id="IPR002033">
    <property type="entry name" value="TatC"/>
</dbReference>
<feature type="transmembrane region" description="Helical" evidence="7">
    <location>
        <begin position="118"/>
        <end position="139"/>
    </location>
</feature>
<evidence type="ECO:0000313" key="10">
    <source>
        <dbReference type="Proteomes" id="UP000791080"/>
    </source>
</evidence>
<evidence type="ECO:0000256" key="1">
    <source>
        <dbReference type="ARBA" id="ARBA00004141"/>
    </source>
</evidence>
<feature type="transmembrane region" description="Helical" evidence="7">
    <location>
        <begin position="259"/>
        <end position="279"/>
    </location>
</feature>
<feature type="transmembrane region" description="Helical" evidence="7">
    <location>
        <begin position="151"/>
        <end position="173"/>
    </location>
</feature>
<dbReference type="NCBIfam" id="TIGR00945">
    <property type="entry name" value="tatC"/>
    <property type="match status" value="1"/>
</dbReference>
<feature type="transmembrane region" description="Helical" evidence="7">
    <location>
        <begin position="235"/>
        <end position="253"/>
    </location>
</feature>
<evidence type="ECO:0000256" key="6">
    <source>
        <dbReference type="ARBA" id="ARBA00023136"/>
    </source>
</evidence>
<dbReference type="PRINTS" id="PR01840">
    <property type="entry name" value="TATCFAMILY"/>
</dbReference>
<feature type="region of interest" description="Disordered" evidence="8">
    <location>
        <begin position="295"/>
        <end position="328"/>
    </location>
</feature>
<evidence type="ECO:0000256" key="8">
    <source>
        <dbReference type="SAM" id="MobiDB-lite"/>
    </source>
</evidence>
<organism evidence="9 10">
    <name type="scientific">Actinoalloteichus caeruleus DSM 43889</name>
    <dbReference type="NCBI Taxonomy" id="1120930"/>
    <lineage>
        <taxon>Bacteria</taxon>
        <taxon>Bacillati</taxon>
        <taxon>Actinomycetota</taxon>
        <taxon>Actinomycetes</taxon>
        <taxon>Pseudonocardiales</taxon>
        <taxon>Pseudonocardiaceae</taxon>
        <taxon>Actinoalloteichus</taxon>
        <taxon>Actinoalloteichus cyanogriseus</taxon>
    </lineage>
</organism>
<keyword evidence="7" id="KW-0813">Transport</keyword>
<feature type="transmembrane region" description="Helical" evidence="7">
    <location>
        <begin position="49"/>
        <end position="67"/>
    </location>
</feature>
<proteinExistence type="inferred from homology"/>
<dbReference type="InterPro" id="IPR019820">
    <property type="entry name" value="Sec-indep_translocase_CS"/>
</dbReference>
<dbReference type="Proteomes" id="UP000791080">
    <property type="component" value="Unassembled WGS sequence"/>
</dbReference>
<gene>
    <name evidence="7" type="primary">tatC</name>
    <name evidence="9" type="ORF">G443_004229</name>
</gene>
<dbReference type="HAMAP" id="MF_00902">
    <property type="entry name" value="TatC"/>
    <property type="match status" value="1"/>
</dbReference>
<dbReference type="EMBL" id="AUBJ02000001">
    <property type="protein sequence ID" value="MCP2333959.1"/>
    <property type="molecule type" value="Genomic_DNA"/>
</dbReference>
<comment type="function">
    <text evidence="7">Part of the twin-arginine translocation (Tat) system that transports large folded proteins containing a characteristic twin-arginine motif in their signal peptide across membranes. Together with TatB, TatC is part of a receptor directly interacting with Tat signal peptides.</text>
</comment>
<dbReference type="PANTHER" id="PTHR30371:SF0">
    <property type="entry name" value="SEC-INDEPENDENT PROTEIN TRANSLOCASE PROTEIN TATC, CHLOROPLASTIC-RELATED"/>
    <property type="match status" value="1"/>
</dbReference>
<keyword evidence="4 7" id="KW-1133">Transmembrane helix</keyword>
<keyword evidence="10" id="KW-1185">Reference proteome</keyword>
<evidence type="ECO:0000313" key="9">
    <source>
        <dbReference type="EMBL" id="MCP2333959.1"/>
    </source>
</evidence>
<comment type="subcellular location">
    <subcellularLocation>
        <location evidence="7">Cell membrane</location>
        <topology evidence="7">Multi-pass membrane protein</topology>
    </subcellularLocation>
    <subcellularLocation>
        <location evidence="1">Membrane</location>
        <topology evidence="1">Multi-pass membrane protein</topology>
    </subcellularLocation>
</comment>
<keyword evidence="5 7" id="KW-0811">Translocation</keyword>
<evidence type="ECO:0000256" key="5">
    <source>
        <dbReference type="ARBA" id="ARBA00023010"/>
    </source>
</evidence>
<accession>A0ABT1JP63</accession>